<feature type="region of interest" description="Disordered" evidence="1">
    <location>
        <begin position="226"/>
        <end position="245"/>
    </location>
</feature>
<reference evidence="4" key="1">
    <citation type="journal article" date="2019" name="Int. J. Syst. Evol. Microbiol.">
        <title>The Global Catalogue of Microorganisms (GCM) 10K type strain sequencing project: providing services to taxonomists for standard genome sequencing and annotation.</title>
        <authorList>
            <consortium name="The Broad Institute Genomics Platform"/>
            <consortium name="The Broad Institute Genome Sequencing Center for Infectious Disease"/>
            <person name="Wu L."/>
            <person name="Ma J."/>
        </authorList>
    </citation>
    <scope>NUCLEOTIDE SEQUENCE [LARGE SCALE GENOMIC DNA]</scope>
    <source>
        <strain evidence="4">JCM 31696</strain>
    </source>
</reference>
<protein>
    <submittedName>
        <fullName evidence="3">Right-handed parallel beta-helix repeat-containing protein</fullName>
    </submittedName>
</protein>
<proteinExistence type="predicted"/>
<dbReference type="Pfam" id="PF05048">
    <property type="entry name" value="NosD"/>
    <property type="match status" value="1"/>
</dbReference>
<dbReference type="Proteomes" id="UP001597083">
    <property type="component" value="Unassembled WGS sequence"/>
</dbReference>
<dbReference type="InterPro" id="IPR011050">
    <property type="entry name" value="Pectin_lyase_fold/virulence"/>
</dbReference>
<sequence>VVGFGAVDVGFDRGTLRTADSGALHTTSARDVTVTDSAITGAVIVATGSNAVTLSRNRVADARIGLNQTNDVIFSDNRLVRSNIDAINCNRFAVLRNRITDAGTALTLGGGTYDTRVSGNDFTGNAVAVWVAPFIFIDEVAGTLIDGNRIRGNSGTGILVEAAEVLGGANVTISGNTVARNGHGVGALVDGAGHPMDDGIHVDVPPSSGVVLTGNRTARNADHGIEAQPGTVQDGGGNTSRRDPNGCLGVICTS</sequence>
<feature type="domain" description="Periplasmic copper-binding protein NosD beta helix" evidence="2">
    <location>
        <begin position="36"/>
        <end position="187"/>
    </location>
</feature>
<dbReference type="InterPro" id="IPR007742">
    <property type="entry name" value="NosD_dom"/>
</dbReference>
<dbReference type="InterPro" id="IPR006626">
    <property type="entry name" value="PbH1"/>
</dbReference>
<accession>A0ABW3CTM2</accession>
<keyword evidence="4" id="KW-1185">Reference proteome</keyword>
<evidence type="ECO:0000256" key="1">
    <source>
        <dbReference type="SAM" id="MobiDB-lite"/>
    </source>
</evidence>
<comment type="caution">
    <text evidence="3">The sequence shown here is derived from an EMBL/GenBank/DDBJ whole genome shotgun (WGS) entry which is preliminary data.</text>
</comment>
<evidence type="ECO:0000259" key="2">
    <source>
        <dbReference type="Pfam" id="PF05048"/>
    </source>
</evidence>
<dbReference type="EMBL" id="JBHTIR010004361">
    <property type="protein sequence ID" value="MFD0857122.1"/>
    <property type="molecule type" value="Genomic_DNA"/>
</dbReference>
<dbReference type="Gene3D" id="2.160.20.10">
    <property type="entry name" value="Single-stranded right-handed beta-helix, Pectin lyase-like"/>
    <property type="match status" value="1"/>
</dbReference>
<dbReference type="SMART" id="SM00710">
    <property type="entry name" value="PbH1"/>
    <property type="match status" value="6"/>
</dbReference>
<gene>
    <name evidence="3" type="ORF">ACFQ07_33260</name>
</gene>
<dbReference type="SUPFAM" id="SSF51126">
    <property type="entry name" value="Pectin lyase-like"/>
    <property type="match status" value="1"/>
</dbReference>
<name>A0ABW3CTM2_9ACTN</name>
<feature type="non-terminal residue" evidence="3">
    <location>
        <position position="1"/>
    </location>
</feature>
<dbReference type="InterPro" id="IPR012334">
    <property type="entry name" value="Pectin_lyas_fold"/>
</dbReference>
<evidence type="ECO:0000313" key="3">
    <source>
        <dbReference type="EMBL" id="MFD0857122.1"/>
    </source>
</evidence>
<evidence type="ECO:0000313" key="4">
    <source>
        <dbReference type="Proteomes" id="UP001597083"/>
    </source>
</evidence>
<organism evidence="3 4">
    <name type="scientific">Actinomadura adrarensis</name>
    <dbReference type="NCBI Taxonomy" id="1819600"/>
    <lineage>
        <taxon>Bacteria</taxon>
        <taxon>Bacillati</taxon>
        <taxon>Actinomycetota</taxon>
        <taxon>Actinomycetes</taxon>
        <taxon>Streptosporangiales</taxon>
        <taxon>Thermomonosporaceae</taxon>
        <taxon>Actinomadura</taxon>
    </lineage>
</organism>